<dbReference type="EMBL" id="JAAGBB010000007">
    <property type="protein sequence ID" value="MBR0664254.1"/>
    <property type="molecule type" value="Genomic_DNA"/>
</dbReference>
<dbReference type="RefSeq" id="WP_211851851.1">
    <property type="nucleotide sequence ID" value="NZ_JAAGBB010000007.1"/>
</dbReference>
<keyword evidence="2" id="KW-1185">Reference proteome</keyword>
<reference evidence="2" key="1">
    <citation type="journal article" date="2021" name="Syst. Appl. Microbiol.">
        <title>Roseomonas hellenica sp. nov., isolated from roots of wild-growing Alkanna tinctoria.</title>
        <authorList>
            <person name="Rat A."/>
            <person name="Naranjo H.D."/>
            <person name="Lebbe L."/>
            <person name="Cnockaert M."/>
            <person name="Krigas N."/>
            <person name="Grigoriadou K."/>
            <person name="Maloupa E."/>
            <person name="Willems A."/>
        </authorList>
    </citation>
    <scope>NUCLEOTIDE SEQUENCE [LARGE SCALE GENOMIC DNA]</scope>
    <source>
        <strain evidence="2">LMG 31523</strain>
    </source>
</reference>
<gene>
    <name evidence="1" type="ORF">GXW71_07780</name>
</gene>
<accession>A0ABS5EVH7</accession>
<sequence>MADPAPPPQIDDKVLRSMMNLIVNAVQVHRLSLDEACGRAWGYAHAYHAWLPAEVIDAAIRHCCAELPPLAPRHPATAGAPWRPAIAARASGARRSPA</sequence>
<protein>
    <submittedName>
        <fullName evidence="1">Uncharacterized protein</fullName>
    </submittedName>
</protein>
<comment type="caution">
    <text evidence="1">The sequence shown here is derived from an EMBL/GenBank/DDBJ whole genome shotgun (WGS) entry which is preliminary data.</text>
</comment>
<evidence type="ECO:0000313" key="2">
    <source>
        <dbReference type="Proteomes" id="UP001196870"/>
    </source>
</evidence>
<evidence type="ECO:0000313" key="1">
    <source>
        <dbReference type="EMBL" id="MBR0664254.1"/>
    </source>
</evidence>
<dbReference type="Proteomes" id="UP001196870">
    <property type="component" value="Unassembled WGS sequence"/>
</dbReference>
<proteinExistence type="predicted"/>
<name>A0ABS5EVH7_9PROT</name>
<organism evidence="1 2">
    <name type="scientific">Plastoroseomonas hellenica</name>
    <dbReference type="NCBI Taxonomy" id="2687306"/>
    <lineage>
        <taxon>Bacteria</taxon>
        <taxon>Pseudomonadati</taxon>
        <taxon>Pseudomonadota</taxon>
        <taxon>Alphaproteobacteria</taxon>
        <taxon>Acetobacterales</taxon>
        <taxon>Acetobacteraceae</taxon>
        <taxon>Plastoroseomonas</taxon>
    </lineage>
</organism>